<feature type="domain" description="Autotransporter" evidence="2">
    <location>
        <begin position="874"/>
        <end position="1162"/>
    </location>
</feature>
<dbReference type="AlphaFoldDB" id="A0A494XI14"/>
<dbReference type="PANTHER" id="PTHR35037:SF3">
    <property type="entry name" value="C-TERMINAL REGION OF AIDA-LIKE PROTEIN"/>
    <property type="match status" value="1"/>
</dbReference>
<dbReference type="NCBIfam" id="TIGR02601">
    <property type="entry name" value="autotrns_rpt"/>
    <property type="match status" value="3"/>
</dbReference>
<organism evidence="3 4">
    <name type="scientific">Pararobbsia silviterrae</name>
    <dbReference type="NCBI Taxonomy" id="1792498"/>
    <lineage>
        <taxon>Bacteria</taxon>
        <taxon>Pseudomonadati</taxon>
        <taxon>Pseudomonadota</taxon>
        <taxon>Betaproteobacteria</taxon>
        <taxon>Burkholderiales</taxon>
        <taxon>Burkholderiaceae</taxon>
        <taxon>Pararobbsia</taxon>
    </lineage>
</organism>
<dbReference type="PROSITE" id="PS51208">
    <property type="entry name" value="AUTOTRANSPORTER"/>
    <property type="match status" value="1"/>
</dbReference>
<proteinExistence type="predicted"/>
<evidence type="ECO:0000256" key="1">
    <source>
        <dbReference type="ARBA" id="ARBA00022729"/>
    </source>
</evidence>
<keyword evidence="1" id="KW-0732">Signal</keyword>
<comment type="caution">
    <text evidence="3">The sequence shown here is derived from an EMBL/GenBank/DDBJ whole genome shotgun (WGS) entry which is preliminary data.</text>
</comment>
<dbReference type="Gene3D" id="2.40.128.130">
    <property type="entry name" value="Autotransporter beta-domain"/>
    <property type="match status" value="1"/>
</dbReference>
<dbReference type="Gene3D" id="2.160.20.20">
    <property type="match status" value="2"/>
</dbReference>
<accession>A0A494XI14</accession>
<evidence type="ECO:0000313" key="4">
    <source>
        <dbReference type="Proteomes" id="UP000270342"/>
    </source>
</evidence>
<dbReference type="InterPro" id="IPR005546">
    <property type="entry name" value="Autotransporte_beta"/>
</dbReference>
<name>A0A494XI14_9BURK</name>
<dbReference type="Proteomes" id="UP000270342">
    <property type="component" value="Unassembled WGS sequence"/>
</dbReference>
<gene>
    <name evidence="3" type="ORF">D7S86_18705</name>
</gene>
<keyword evidence="4" id="KW-1185">Reference proteome</keyword>
<dbReference type="SUPFAM" id="SSF51126">
    <property type="entry name" value="Pectin lyase-like"/>
    <property type="match status" value="2"/>
</dbReference>
<dbReference type="InterPro" id="IPR012332">
    <property type="entry name" value="Autotransporter_pectin_lyase_C"/>
</dbReference>
<dbReference type="InterPro" id="IPR011050">
    <property type="entry name" value="Pectin_lyase_fold/virulence"/>
</dbReference>
<dbReference type="Pfam" id="PF12951">
    <property type="entry name" value="PATR"/>
    <property type="match status" value="5"/>
</dbReference>
<dbReference type="InterPro" id="IPR051551">
    <property type="entry name" value="Autotransporter_adhesion"/>
</dbReference>
<evidence type="ECO:0000259" key="2">
    <source>
        <dbReference type="PROSITE" id="PS51208"/>
    </source>
</evidence>
<dbReference type="SUPFAM" id="SSF103515">
    <property type="entry name" value="Autotransporter"/>
    <property type="match status" value="1"/>
</dbReference>
<dbReference type="InterPro" id="IPR036709">
    <property type="entry name" value="Autotransporte_beta_dom_sf"/>
</dbReference>
<sequence>MLIGDSTAAVLTVSNGAQVTMSENSMIEGGNTASGIISAMTLTGGSSAIANGNFLVGYMGDGTLNVTGGSSFTQTFSDEAISLGGYDVTDHGLITVSGAGSTLNDAGPMEIAFEGPGTIQISSGGTMTVSGEFDDGYWPGSPGIVTVDGAGSTLNLNGEAAIGEESTGSLTVSNGAHVNATADFVVGQAYGAHGAVVVTDSGSELSLTGTAEIGGTGNSYGSLLITDSGDVTASDITIAQGSSTGILAIGALAGDLAAAPGTLEANSIVFGAGTGSIVFNHTSDNYIFSPLISGSGSVSALSGTTTLSANNVYTGTTSIASGATLQLGAGGTTGSIVTNVTNEGVLAFDRSDDVTFGNLISGAGSVVQNGSGTLTLTAANTYSGGTTVQNGTLAVAANGVLGSGVLTLNAGSTLAFTADGVTLSNDVNIAGSVFANVGANSTDFISGNVSAADSSATLTKTGDGTLVLSGNVSGALRTAIDDGTLLIGSSDVSTGLSGTGGTVDLQSQTLDIAQDYDSTYAGAIIGAGSIRKTGTGNLTLSGANTFAGGIDLEQGTLTVGSNQALGIGTLAMAQATTLDFSATGWSVPNEVTLSGDPTINVATGYTDSVAGNIADGSSSGDLVKTGNGTLVLSGTDTYTGSTTVSAGTLQINGSLVSAVTVENGGTLSGSGVVGGTNVNVDGTLAALAPGSGLHINGSLSLNSGSSYSVAVQPDGTSGMTTVGGNVNIAAGATLSLVATSAPYSVGTVFKVLSYGGTETGTFSTVADDFAYLSPMLSYSDGAIVVTLAPLTTFESGGFAIAAKSGNQVAVANALTTVYRDGGSLTTLALLSAAQEQAPQSLAQLAGDEALVFLQDSERTMNNTQRDVNNRLRDLQQDASGLWVSAGFENNRSSGNSDSGAAASIDRTSSLTLGYDRLVAADWRIGTAVSFNDDSIEFDDRAANGRSDGIQAMLYASYAPIGSNYFVNAITNVGWWENTLSRNVVVGGLEGSPRGTFDSIGESIYVETGLHFATGVAAGVATPYLGVHAGRYQQQSYVESSTSGTDAFDLNYRSGQASGIRSVLGARLSQPITVGSHAVELQADVSWEHRFGPSSDAMEVAFANANTVAYTLEGNRMSSDLARLQIESTWQVTQSATLFVRASGAFGASEHGYGGWGGIRWAW</sequence>
<evidence type="ECO:0000313" key="3">
    <source>
        <dbReference type="EMBL" id="RKP50178.1"/>
    </source>
</evidence>
<protein>
    <submittedName>
        <fullName evidence="3">Autotransporter domain-containing protein</fullName>
    </submittedName>
</protein>
<dbReference type="NCBIfam" id="TIGR04393">
    <property type="entry name" value="rpt_T5SS_PEPC"/>
    <property type="match status" value="3"/>
</dbReference>
<reference evidence="3 4" key="1">
    <citation type="submission" date="2018-10" db="EMBL/GenBank/DDBJ databases">
        <title>Robbsia sp. DHC34, isolated from soil.</title>
        <authorList>
            <person name="Gao Z.-H."/>
            <person name="Qiu L.-H."/>
        </authorList>
    </citation>
    <scope>NUCLEOTIDE SEQUENCE [LARGE SCALE GENOMIC DNA]</scope>
    <source>
        <strain evidence="3 4">DHC34</strain>
    </source>
</reference>
<dbReference type="SMART" id="SM00869">
    <property type="entry name" value="Autotransporter"/>
    <property type="match status" value="1"/>
</dbReference>
<dbReference type="InterPro" id="IPR030895">
    <property type="entry name" value="T5SS_PEPC_rpt"/>
</dbReference>
<dbReference type="Pfam" id="PF03797">
    <property type="entry name" value="Autotransporter"/>
    <property type="match status" value="1"/>
</dbReference>
<dbReference type="PANTHER" id="PTHR35037">
    <property type="entry name" value="C-TERMINAL REGION OF AIDA-LIKE PROTEIN"/>
    <property type="match status" value="1"/>
</dbReference>
<dbReference type="InterPro" id="IPR013425">
    <property type="entry name" value="Autotrns_rpt"/>
</dbReference>
<dbReference type="EMBL" id="RBZU01000009">
    <property type="protein sequence ID" value="RKP50178.1"/>
    <property type="molecule type" value="Genomic_DNA"/>
</dbReference>